<dbReference type="InterPro" id="IPR007831">
    <property type="entry name" value="T2SS_GspE_N"/>
</dbReference>
<dbReference type="PROSITE" id="PS00662">
    <property type="entry name" value="T2SP_E"/>
    <property type="match status" value="1"/>
</dbReference>
<comment type="caution">
    <text evidence="5">The sequence shown here is derived from an EMBL/GenBank/DDBJ whole genome shotgun (WGS) entry which is preliminary data.</text>
</comment>
<dbReference type="SUPFAM" id="SSF52540">
    <property type="entry name" value="P-loop containing nucleoside triphosphate hydrolases"/>
    <property type="match status" value="1"/>
</dbReference>
<sequence>MDSGSLHIAPEPEAEAAAIDWLIREGVLAEADIAHAETLKQGSSRDLLIILNQIGVLGDDALAEAYHRVTGLGISDGPFVPPPDLTQSLNPEFLRDTQALLLGPDGPLAVVNPLDERLRRGIEFALGVLPDLTIIRAGDWARAFGRFYPSEPLLISSSGGEEDAFAVEIADQERDAPIVRQVAAWLGEAADLGASDVHFDARRNSLDVRYRIDGVLQAAAREPKAVSASVVSRIKVIADLDLGERNRSQDGRSTIVVRGRRLDVRVSIIPTIDGESAVVRLLDRPEKLLSLEGLGFSGEIATALEAVCNRRHGMFVVAGPTGSGKTTTLYSCLEKLKGRGLKILSVEDPVEYHFDHVSQVQISEKAGRNFAGALRSFLRHDPDVILVGEIRDSETAQVAVQASLSGHLVLATLHAIDTARVRTRLIDMGVEPFKLDACLVASMAQRLVRLLCPDCRMPVPVTENEARLFETHGLAVPESICREKGCPACRMEGYKGRTALAEFAQNGAAPDRGQTLMAQGLQLVIRGETSLAEIAGLSEA</sequence>
<dbReference type="PATRIC" id="fig|1280951.3.peg.1317"/>
<comment type="similarity">
    <text evidence="1">Belongs to the GSP E family.</text>
</comment>
<evidence type="ECO:0000313" key="6">
    <source>
        <dbReference type="Proteomes" id="UP000025061"/>
    </source>
</evidence>
<evidence type="ECO:0000256" key="2">
    <source>
        <dbReference type="ARBA" id="ARBA00022741"/>
    </source>
</evidence>
<dbReference type="GO" id="GO:0005524">
    <property type="term" value="F:ATP binding"/>
    <property type="evidence" value="ECO:0007669"/>
    <property type="project" value="UniProtKB-KW"/>
</dbReference>
<dbReference type="Gene3D" id="3.30.450.90">
    <property type="match status" value="1"/>
</dbReference>
<dbReference type="CDD" id="cd01129">
    <property type="entry name" value="PulE-GspE-like"/>
    <property type="match status" value="1"/>
</dbReference>
<dbReference type="PANTHER" id="PTHR30258:SF2">
    <property type="entry name" value="COMG OPERON PROTEIN 1"/>
    <property type="match status" value="1"/>
</dbReference>
<evidence type="ECO:0000313" key="5">
    <source>
        <dbReference type="EMBL" id="KCZ95300.1"/>
    </source>
</evidence>
<dbReference type="GO" id="GO:0005886">
    <property type="term" value="C:plasma membrane"/>
    <property type="evidence" value="ECO:0007669"/>
    <property type="project" value="TreeGrafter"/>
</dbReference>
<dbReference type="Pfam" id="PF05157">
    <property type="entry name" value="MshEN"/>
    <property type="match status" value="1"/>
</dbReference>
<protein>
    <submittedName>
        <fullName evidence="5">Type II secretion system protein</fullName>
    </submittedName>
</protein>
<dbReference type="Pfam" id="PF00437">
    <property type="entry name" value="T2SSE"/>
    <property type="match status" value="1"/>
</dbReference>
<evidence type="ECO:0000256" key="3">
    <source>
        <dbReference type="ARBA" id="ARBA00022840"/>
    </source>
</evidence>
<keyword evidence="3" id="KW-0067">ATP-binding</keyword>
<dbReference type="InterPro" id="IPR027417">
    <property type="entry name" value="P-loop_NTPase"/>
</dbReference>
<dbReference type="RefSeq" id="WP_011647509.1">
    <property type="nucleotide sequence ID" value="NZ_ARYI01000004.1"/>
</dbReference>
<dbReference type="Gene3D" id="3.40.50.300">
    <property type="entry name" value="P-loop containing nucleotide triphosphate hydrolases"/>
    <property type="match status" value="1"/>
</dbReference>
<dbReference type="SUPFAM" id="SSF160246">
    <property type="entry name" value="EspE N-terminal domain-like"/>
    <property type="match status" value="1"/>
</dbReference>
<keyword evidence="6" id="KW-1185">Reference proteome</keyword>
<accession>A0A059FX50</accession>
<reference evidence="5 6" key="1">
    <citation type="submission" date="2013-04" db="EMBL/GenBank/DDBJ databases">
        <title>Hyphomonas hirschiana VP5 Genome Sequencing.</title>
        <authorList>
            <person name="Lai Q."/>
            <person name="Shao Z."/>
        </authorList>
    </citation>
    <scope>NUCLEOTIDE SEQUENCE [LARGE SCALE GENOMIC DNA]</scope>
    <source>
        <strain evidence="5 6">VP5</strain>
    </source>
</reference>
<dbReference type="InterPro" id="IPR003593">
    <property type="entry name" value="AAA+_ATPase"/>
</dbReference>
<dbReference type="PANTHER" id="PTHR30258">
    <property type="entry name" value="TYPE II SECRETION SYSTEM PROTEIN GSPE-RELATED"/>
    <property type="match status" value="1"/>
</dbReference>
<evidence type="ECO:0000259" key="4">
    <source>
        <dbReference type="PROSITE" id="PS00662"/>
    </source>
</evidence>
<dbReference type="InterPro" id="IPR001482">
    <property type="entry name" value="T2SS/T4SS_dom"/>
</dbReference>
<dbReference type="SMART" id="SM00382">
    <property type="entry name" value="AAA"/>
    <property type="match status" value="1"/>
</dbReference>
<dbReference type="GO" id="GO:0016887">
    <property type="term" value="F:ATP hydrolysis activity"/>
    <property type="evidence" value="ECO:0007669"/>
    <property type="project" value="TreeGrafter"/>
</dbReference>
<dbReference type="InterPro" id="IPR037257">
    <property type="entry name" value="T2SS_E_N_sf"/>
</dbReference>
<dbReference type="AlphaFoldDB" id="A0A059FX50"/>
<gene>
    <name evidence="5" type="ORF">HHI_06504</name>
</gene>
<keyword evidence="2" id="KW-0547">Nucleotide-binding</keyword>
<proteinExistence type="inferred from homology"/>
<dbReference type="Proteomes" id="UP000025061">
    <property type="component" value="Unassembled WGS sequence"/>
</dbReference>
<feature type="domain" description="Bacterial type II secretion system protein E" evidence="4">
    <location>
        <begin position="378"/>
        <end position="392"/>
    </location>
</feature>
<name>A0A059FX50_9PROT</name>
<organism evidence="5 6">
    <name type="scientific">Hyphomonas hirschiana VP5</name>
    <dbReference type="NCBI Taxonomy" id="1280951"/>
    <lineage>
        <taxon>Bacteria</taxon>
        <taxon>Pseudomonadati</taxon>
        <taxon>Pseudomonadota</taxon>
        <taxon>Alphaproteobacteria</taxon>
        <taxon>Hyphomonadales</taxon>
        <taxon>Hyphomonadaceae</taxon>
        <taxon>Hyphomonas</taxon>
    </lineage>
</organism>
<evidence type="ECO:0000256" key="1">
    <source>
        <dbReference type="ARBA" id="ARBA00006611"/>
    </source>
</evidence>
<dbReference type="OrthoDB" id="9804785at2"/>
<dbReference type="Gene3D" id="1.10.40.70">
    <property type="match status" value="1"/>
</dbReference>
<dbReference type="EMBL" id="ARYI01000004">
    <property type="protein sequence ID" value="KCZ95300.1"/>
    <property type="molecule type" value="Genomic_DNA"/>
</dbReference>